<dbReference type="SUPFAM" id="SSF56672">
    <property type="entry name" value="DNA/RNA polymerases"/>
    <property type="match status" value="1"/>
</dbReference>
<keyword evidence="2" id="KW-1185">Reference proteome</keyword>
<reference evidence="1 2" key="1">
    <citation type="journal article" date="2018" name="Front. Plant Sci.">
        <title>Red Clover (Trifolium pratense) and Zigzag Clover (T. medium) - A Picture of Genomic Similarities and Differences.</title>
        <authorList>
            <person name="Dluhosova J."/>
            <person name="Istvanek J."/>
            <person name="Nedelnik J."/>
            <person name="Repkova J."/>
        </authorList>
    </citation>
    <scope>NUCLEOTIDE SEQUENCE [LARGE SCALE GENOMIC DNA]</scope>
    <source>
        <strain evidence="2">cv. 10/8</strain>
        <tissue evidence="1">Leaf</tissue>
    </source>
</reference>
<proteinExistence type="predicted"/>
<name>A0A392MVX3_9FABA</name>
<feature type="non-terminal residue" evidence="1">
    <location>
        <position position="1"/>
    </location>
</feature>
<accession>A0A392MVX3</accession>
<evidence type="ECO:0000313" key="1">
    <source>
        <dbReference type="EMBL" id="MCH91155.1"/>
    </source>
</evidence>
<evidence type="ECO:0000313" key="2">
    <source>
        <dbReference type="Proteomes" id="UP000265520"/>
    </source>
</evidence>
<dbReference type="AlphaFoldDB" id="A0A392MVX3"/>
<sequence length="114" mass="13084">DLRCKPSTIPMDPNIKIHHDDTAPYTDISEYRTLVRKLLYLTTTRPDIAHPMQQLSQFLDCPTTSHYKAADKVLRYLKSCPGLGLFFPRNSTLQILGYSDPDWGGFLDTRRSII</sequence>
<comment type="caution">
    <text evidence="1">The sequence shown here is derived from an EMBL/GenBank/DDBJ whole genome shotgun (WGS) entry which is preliminary data.</text>
</comment>
<dbReference type="EMBL" id="LXQA010019829">
    <property type="protein sequence ID" value="MCH91155.1"/>
    <property type="molecule type" value="Genomic_DNA"/>
</dbReference>
<organism evidence="1 2">
    <name type="scientific">Trifolium medium</name>
    <dbReference type="NCBI Taxonomy" id="97028"/>
    <lineage>
        <taxon>Eukaryota</taxon>
        <taxon>Viridiplantae</taxon>
        <taxon>Streptophyta</taxon>
        <taxon>Embryophyta</taxon>
        <taxon>Tracheophyta</taxon>
        <taxon>Spermatophyta</taxon>
        <taxon>Magnoliopsida</taxon>
        <taxon>eudicotyledons</taxon>
        <taxon>Gunneridae</taxon>
        <taxon>Pentapetalae</taxon>
        <taxon>rosids</taxon>
        <taxon>fabids</taxon>
        <taxon>Fabales</taxon>
        <taxon>Fabaceae</taxon>
        <taxon>Papilionoideae</taxon>
        <taxon>50 kb inversion clade</taxon>
        <taxon>NPAAA clade</taxon>
        <taxon>Hologalegina</taxon>
        <taxon>IRL clade</taxon>
        <taxon>Trifolieae</taxon>
        <taxon>Trifolium</taxon>
    </lineage>
</organism>
<dbReference type="PANTHER" id="PTHR11439:SF463">
    <property type="entry name" value="REVERSE TRANSCRIPTASE TY1_COPIA-TYPE DOMAIN-CONTAINING PROTEIN"/>
    <property type="match status" value="1"/>
</dbReference>
<gene>
    <name evidence="1" type="ORF">A2U01_0012081</name>
</gene>
<dbReference type="Proteomes" id="UP000265520">
    <property type="component" value="Unassembled WGS sequence"/>
</dbReference>
<protein>
    <submittedName>
        <fullName evidence="1">Retrovirus-related pol polyprotein from transposon TNT 1-94</fullName>
    </submittedName>
</protein>
<dbReference type="PANTHER" id="PTHR11439">
    <property type="entry name" value="GAG-POL-RELATED RETROTRANSPOSON"/>
    <property type="match status" value="1"/>
</dbReference>
<dbReference type="InterPro" id="IPR043502">
    <property type="entry name" value="DNA/RNA_pol_sf"/>
</dbReference>